<dbReference type="AlphaFoldDB" id="A0A0D0BBU5"/>
<sequence length="54" mass="6547">MRFRTSVKLHLSKTHAFDDFLDPIIVSHRPDRHMPYPRIIVWAARQQRAIHRDI</sequence>
<gene>
    <name evidence="1" type="ORF">CY34DRAFT_803508</name>
</gene>
<dbReference type="HOGENOM" id="CLU_3051998_0_0_1"/>
<accession>A0A0D0BBU5</accession>
<reference evidence="2" key="2">
    <citation type="submission" date="2015-01" db="EMBL/GenBank/DDBJ databases">
        <title>Evolutionary Origins and Diversification of the Mycorrhizal Mutualists.</title>
        <authorList>
            <consortium name="DOE Joint Genome Institute"/>
            <consortium name="Mycorrhizal Genomics Consortium"/>
            <person name="Kohler A."/>
            <person name="Kuo A."/>
            <person name="Nagy L.G."/>
            <person name="Floudas D."/>
            <person name="Copeland A."/>
            <person name="Barry K.W."/>
            <person name="Cichocki N."/>
            <person name="Veneault-Fourrey C."/>
            <person name="LaButti K."/>
            <person name="Lindquist E.A."/>
            <person name="Lipzen A."/>
            <person name="Lundell T."/>
            <person name="Morin E."/>
            <person name="Murat C."/>
            <person name="Riley R."/>
            <person name="Ohm R."/>
            <person name="Sun H."/>
            <person name="Tunlid A."/>
            <person name="Henrissat B."/>
            <person name="Grigoriev I.V."/>
            <person name="Hibbett D.S."/>
            <person name="Martin F."/>
        </authorList>
    </citation>
    <scope>NUCLEOTIDE SEQUENCE [LARGE SCALE GENOMIC DNA]</scope>
    <source>
        <strain evidence="2">UH-Slu-Lm8-n1</strain>
    </source>
</reference>
<dbReference type="EMBL" id="KN835205">
    <property type="protein sequence ID" value="KIK43762.1"/>
    <property type="molecule type" value="Genomic_DNA"/>
</dbReference>
<proteinExistence type="predicted"/>
<dbReference type="InParanoid" id="A0A0D0BBU5"/>
<reference evidence="1 2" key="1">
    <citation type="submission" date="2014-04" db="EMBL/GenBank/DDBJ databases">
        <authorList>
            <consortium name="DOE Joint Genome Institute"/>
            <person name="Kuo A."/>
            <person name="Ruytinx J."/>
            <person name="Rineau F."/>
            <person name="Colpaert J."/>
            <person name="Kohler A."/>
            <person name="Nagy L.G."/>
            <person name="Floudas D."/>
            <person name="Copeland A."/>
            <person name="Barry K.W."/>
            <person name="Cichocki N."/>
            <person name="Veneault-Fourrey C."/>
            <person name="LaButti K."/>
            <person name="Lindquist E.A."/>
            <person name="Lipzen A."/>
            <person name="Lundell T."/>
            <person name="Morin E."/>
            <person name="Murat C."/>
            <person name="Sun H."/>
            <person name="Tunlid A."/>
            <person name="Henrissat B."/>
            <person name="Grigoriev I.V."/>
            <person name="Hibbett D.S."/>
            <person name="Martin F."/>
            <person name="Nordberg H.P."/>
            <person name="Cantor M.N."/>
            <person name="Hua S.X."/>
        </authorList>
    </citation>
    <scope>NUCLEOTIDE SEQUENCE [LARGE SCALE GENOMIC DNA]</scope>
    <source>
        <strain evidence="1 2">UH-Slu-Lm8-n1</strain>
    </source>
</reference>
<keyword evidence="2" id="KW-1185">Reference proteome</keyword>
<evidence type="ECO:0000313" key="2">
    <source>
        <dbReference type="Proteomes" id="UP000054485"/>
    </source>
</evidence>
<evidence type="ECO:0000313" key="1">
    <source>
        <dbReference type="EMBL" id="KIK43762.1"/>
    </source>
</evidence>
<protein>
    <submittedName>
        <fullName evidence="1">Uncharacterized protein</fullName>
    </submittedName>
</protein>
<name>A0A0D0BBU5_9AGAM</name>
<dbReference type="Proteomes" id="UP000054485">
    <property type="component" value="Unassembled WGS sequence"/>
</dbReference>
<organism evidence="1 2">
    <name type="scientific">Suillus luteus UH-Slu-Lm8-n1</name>
    <dbReference type="NCBI Taxonomy" id="930992"/>
    <lineage>
        <taxon>Eukaryota</taxon>
        <taxon>Fungi</taxon>
        <taxon>Dikarya</taxon>
        <taxon>Basidiomycota</taxon>
        <taxon>Agaricomycotina</taxon>
        <taxon>Agaricomycetes</taxon>
        <taxon>Agaricomycetidae</taxon>
        <taxon>Boletales</taxon>
        <taxon>Suillineae</taxon>
        <taxon>Suillaceae</taxon>
        <taxon>Suillus</taxon>
    </lineage>
</organism>